<evidence type="ECO:0008006" key="3">
    <source>
        <dbReference type="Google" id="ProtNLM"/>
    </source>
</evidence>
<evidence type="ECO:0000313" key="2">
    <source>
        <dbReference type="Proteomes" id="UP000237350"/>
    </source>
</evidence>
<dbReference type="GO" id="GO:0006261">
    <property type="term" value="P:DNA-templated DNA replication"/>
    <property type="evidence" value="ECO:0007669"/>
    <property type="project" value="TreeGrafter"/>
</dbReference>
<organism evidence="1 2">
    <name type="scientific">Alkalispirochaeta sphaeroplastigenens</name>
    <dbReference type="NCBI Taxonomy" id="1187066"/>
    <lineage>
        <taxon>Bacteria</taxon>
        <taxon>Pseudomonadati</taxon>
        <taxon>Spirochaetota</taxon>
        <taxon>Spirochaetia</taxon>
        <taxon>Spirochaetales</taxon>
        <taxon>Spirochaetaceae</taxon>
        <taxon>Alkalispirochaeta</taxon>
    </lineage>
</organism>
<name>A0A2S4JGA3_9SPIO</name>
<comment type="caution">
    <text evidence="1">The sequence shown here is derived from an EMBL/GenBank/DDBJ whole genome shotgun (WGS) entry which is preliminary data.</text>
</comment>
<dbReference type="AlphaFoldDB" id="A0A2S4JGA3"/>
<keyword evidence="2" id="KW-1185">Reference proteome</keyword>
<dbReference type="InterPro" id="IPR027417">
    <property type="entry name" value="P-loop_NTPase"/>
</dbReference>
<reference evidence="2" key="1">
    <citation type="submission" date="2015-12" db="EMBL/GenBank/DDBJ databases">
        <authorList>
            <person name="Lodha T.D."/>
            <person name="Chintalapati S."/>
            <person name="Chintalapati V.R."/>
            <person name="Sravanthi T."/>
        </authorList>
    </citation>
    <scope>NUCLEOTIDE SEQUENCE [LARGE SCALE GENOMIC DNA]</scope>
    <source>
        <strain evidence="2">JC133</strain>
    </source>
</reference>
<dbReference type="EMBL" id="LPWH01000121">
    <property type="protein sequence ID" value="POQ98587.1"/>
    <property type="molecule type" value="Genomic_DNA"/>
</dbReference>
<dbReference type="RefSeq" id="WP_103681037.1">
    <property type="nucleotide sequence ID" value="NZ_LPWH01000121.1"/>
</dbReference>
<proteinExistence type="predicted"/>
<accession>A0A2S4JGA3</accession>
<dbReference type="InterPro" id="IPR050238">
    <property type="entry name" value="DNA_Rep/Repair_Clamp_Loader"/>
</dbReference>
<dbReference type="Proteomes" id="UP000237350">
    <property type="component" value="Unassembled WGS sequence"/>
</dbReference>
<protein>
    <recommendedName>
        <fullName evidence="3">AAA+ ATPase domain-containing protein</fullName>
    </recommendedName>
</protein>
<dbReference type="OrthoDB" id="350329at2"/>
<dbReference type="PANTHER" id="PTHR11669">
    <property type="entry name" value="REPLICATION FACTOR C / DNA POLYMERASE III GAMMA-TAU SUBUNIT"/>
    <property type="match status" value="1"/>
</dbReference>
<sequence>MFENALGLETVTGELAREISRGELPPAILLAGPRYGGKSTLALEIARGLSCRQGGDWNCRCHSCGLHRTLSHPGLVCAGPRYFDLEIAAALEAYRRKPRGGTLFLLIRAVRKATRRFDSALWSETRLKKILPALEPVEAILQEMEPPPGSVEVPPEGVSGATLKKLEAALVRFQRALPHELVPVDLVRALATWSHVSSSDGVKVAIIEEAHTLQESARNSLLKLLEEPPRGVYLVLTTSQRSAVIPTLLSRLRTYYLPDRPRHVQDRVQEMIFRQNSGEYPSLASFFRASGGGDAALRRALVERAVDCALRGEVEGELLEAIGREYAQGSAATSSHLFFEEFSEVARDRLRRASPGELPRLQRWGPLLRAYRSRIEIRNMHPVTTITGFLLAIQGSQGA</sequence>
<dbReference type="SUPFAM" id="SSF52540">
    <property type="entry name" value="P-loop containing nucleoside triphosphate hydrolases"/>
    <property type="match status" value="1"/>
</dbReference>
<dbReference type="Gene3D" id="3.40.50.300">
    <property type="entry name" value="P-loop containing nucleotide triphosphate hydrolases"/>
    <property type="match status" value="1"/>
</dbReference>
<dbReference type="PANTHER" id="PTHR11669:SF0">
    <property type="entry name" value="PROTEIN STICHEL-LIKE 2"/>
    <property type="match status" value="1"/>
</dbReference>
<dbReference type="Pfam" id="PF13177">
    <property type="entry name" value="DNA_pol3_delta2"/>
    <property type="match status" value="1"/>
</dbReference>
<gene>
    <name evidence="1" type="ORF">AU468_12635</name>
</gene>
<evidence type="ECO:0000313" key="1">
    <source>
        <dbReference type="EMBL" id="POQ98587.1"/>
    </source>
</evidence>